<dbReference type="PATRIC" id="fig|1149862.3.peg.1964"/>
<gene>
    <name evidence="6" type="ORF">FB4_0538</name>
</gene>
<dbReference type="RefSeq" id="WP_007933559.1">
    <property type="nucleotide sequence ID" value="NZ_AKVJ01000022.1"/>
</dbReference>
<dbReference type="PRINTS" id="PR00039">
    <property type="entry name" value="HTHLYSR"/>
</dbReference>
<keyword evidence="4" id="KW-0804">Transcription</keyword>
<keyword evidence="2" id="KW-0805">Transcription regulation</keyword>
<evidence type="ECO:0000256" key="4">
    <source>
        <dbReference type="ARBA" id="ARBA00023163"/>
    </source>
</evidence>
<dbReference type="Proteomes" id="UP000004324">
    <property type="component" value="Unassembled WGS sequence"/>
</dbReference>
<dbReference type="InterPro" id="IPR005119">
    <property type="entry name" value="LysR_subst-bd"/>
</dbReference>
<keyword evidence="7" id="KW-1185">Reference proteome</keyword>
<dbReference type="InterPro" id="IPR036388">
    <property type="entry name" value="WH-like_DNA-bd_sf"/>
</dbReference>
<dbReference type="GO" id="GO:0003700">
    <property type="term" value="F:DNA-binding transcription factor activity"/>
    <property type="evidence" value="ECO:0007669"/>
    <property type="project" value="InterPro"/>
</dbReference>
<proteinExistence type="inferred from homology"/>
<dbReference type="SUPFAM" id="SSF53850">
    <property type="entry name" value="Periplasmic binding protein-like II"/>
    <property type="match status" value="1"/>
</dbReference>
<dbReference type="CDD" id="cd05466">
    <property type="entry name" value="PBP2_LTTR_substrate"/>
    <property type="match status" value="1"/>
</dbReference>
<dbReference type="InterPro" id="IPR000847">
    <property type="entry name" value="LysR_HTH_N"/>
</dbReference>
<dbReference type="PANTHER" id="PTHR30126:SF78">
    <property type="entry name" value="HTH LYSR-TYPE DOMAIN-CONTAINING PROTEIN"/>
    <property type="match status" value="1"/>
</dbReference>
<keyword evidence="3" id="KW-0238">DNA-binding</keyword>
<dbReference type="OrthoDB" id="107670at2"/>
<dbReference type="InterPro" id="IPR036390">
    <property type="entry name" value="WH_DNA-bd_sf"/>
</dbReference>
<dbReference type="EMBL" id="AKVJ01000022">
    <property type="protein sequence ID" value="EIW19013.1"/>
    <property type="molecule type" value="Genomic_DNA"/>
</dbReference>
<dbReference type="PROSITE" id="PS50931">
    <property type="entry name" value="HTH_LYSR"/>
    <property type="match status" value="1"/>
</dbReference>
<dbReference type="PANTHER" id="PTHR30126">
    <property type="entry name" value="HTH-TYPE TRANSCRIPTIONAL REGULATOR"/>
    <property type="match status" value="1"/>
</dbReference>
<evidence type="ECO:0000259" key="5">
    <source>
        <dbReference type="PROSITE" id="PS50931"/>
    </source>
</evidence>
<evidence type="ECO:0000256" key="1">
    <source>
        <dbReference type="ARBA" id="ARBA00009437"/>
    </source>
</evidence>
<dbReference type="SUPFAM" id="SSF46785">
    <property type="entry name" value="Winged helix' DNA-binding domain"/>
    <property type="match status" value="1"/>
</dbReference>
<evidence type="ECO:0000256" key="2">
    <source>
        <dbReference type="ARBA" id="ARBA00023015"/>
    </source>
</evidence>
<evidence type="ECO:0000256" key="3">
    <source>
        <dbReference type="ARBA" id="ARBA00023125"/>
    </source>
</evidence>
<reference evidence="6 7" key="1">
    <citation type="journal article" date="2012" name="J. Bacteriol.">
        <title>Draft Genome Sequences for Two Metal-Reducing Pelosinus fermentans Strains Isolated from a Cr(VI)-Contaminated Site and for Type Strain R7.</title>
        <authorList>
            <person name="Brown S.D."/>
            <person name="Podar M."/>
            <person name="Klingeman D.M."/>
            <person name="Johnson C.M."/>
            <person name="Yang Z.K."/>
            <person name="Utturkar S.M."/>
            <person name="Land M.L."/>
            <person name="Mosher J.J."/>
            <person name="Hurt R.A.Jr."/>
            <person name="Phelps T.J."/>
            <person name="Palumbo A.V."/>
            <person name="Arkin A.P."/>
            <person name="Hazen T.C."/>
            <person name="Elias D.A."/>
        </authorList>
    </citation>
    <scope>NUCLEOTIDE SEQUENCE [LARGE SCALE GENOMIC DNA]</scope>
    <source>
        <strain evidence="6 7">B4</strain>
    </source>
</reference>
<dbReference type="GO" id="GO:0000976">
    <property type="term" value="F:transcription cis-regulatory region binding"/>
    <property type="evidence" value="ECO:0007669"/>
    <property type="project" value="TreeGrafter"/>
</dbReference>
<dbReference type="AlphaFoldDB" id="I8RH44"/>
<comment type="similarity">
    <text evidence="1">Belongs to the LysR transcriptional regulatory family.</text>
</comment>
<dbReference type="Gene3D" id="1.10.10.10">
    <property type="entry name" value="Winged helix-like DNA-binding domain superfamily/Winged helix DNA-binding domain"/>
    <property type="match status" value="1"/>
</dbReference>
<organism evidence="6 7">
    <name type="scientific">Pelosinus fermentans B4</name>
    <dbReference type="NCBI Taxonomy" id="1149862"/>
    <lineage>
        <taxon>Bacteria</taxon>
        <taxon>Bacillati</taxon>
        <taxon>Bacillota</taxon>
        <taxon>Negativicutes</taxon>
        <taxon>Selenomonadales</taxon>
        <taxon>Sporomusaceae</taxon>
        <taxon>Pelosinus</taxon>
    </lineage>
</organism>
<accession>I8RH44</accession>
<evidence type="ECO:0000313" key="6">
    <source>
        <dbReference type="EMBL" id="EIW19013.1"/>
    </source>
</evidence>
<evidence type="ECO:0000313" key="7">
    <source>
        <dbReference type="Proteomes" id="UP000004324"/>
    </source>
</evidence>
<sequence>MDTQDWEIIYKLFLYKNITKTAKELYVSQPRLTTKIKAIEEELGVTLIERNNKGIEFTSIGNYVAQYAQERFNDFRMFKEDIHSMTYAMVGNLRIVAPYVVVKYQLPKMILEFQKLHPMVTFDISTIHSGEVANYLKSHFYHFGFIRNSLELKPENMVRIESSGISIVYREKFELQDLPRLKRIDYRTDNYYHNFLEEWWNSHFKQPGVTSVQVSDLESCREMIFAGLGYGILPNLVLPDKHHLYVHPLIDAAGQPFSRHTWMICKDNILQRPVPKVFYDFVKNYIV</sequence>
<feature type="domain" description="HTH lysR-type" evidence="5">
    <location>
        <begin position="1"/>
        <end position="58"/>
    </location>
</feature>
<name>I8RH44_9FIRM</name>
<dbReference type="Pfam" id="PF00126">
    <property type="entry name" value="HTH_1"/>
    <property type="match status" value="1"/>
</dbReference>
<comment type="caution">
    <text evidence="6">The sequence shown here is derived from an EMBL/GenBank/DDBJ whole genome shotgun (WGS) entry which is preliminary data.</text>
</comment>
<dbReference type="Pfam" id="PF03466">
    <property type="entry name" value="LysR_substrate"/>
    <property type="match status" value="1"/>
</dbReference>
<protein>
    <submittedName>
        <fullName evidence="6">LysR substrate-binding protein</fullName>
    </submittedName>
</protein>
<dbReference type="Gene3D" id="3.40.190.290">
    <property type="match status" value="1"/>
</dbReference>